<dbReference type="Proteomes" id="UP000444721">
    <property type="component" value="Unassembled WGS sequence"/>
</dbReference>
<feature type="compositionally biased region" description="Polar residues" evidence="6">
    <location>
        <begin position="236"/>
        <end position="245"/>
    </location>
</feature>
<keyword evidence="3" id="KW-0223">Dioxygenase</keyword>
<dbReference type="RefSeq" id="XP_044556848.1">
    <property type="nucleotide sequence ID" value="XM_044713829.1"/>
</dbReference>
<dbReference type="SMART" id="SM00702">
    <property type="entry name" value="P4Hc"/>
    <property type="match status" value="1"/>
</dbReference>
<keyword evidence="2" id="KW-0479">Metal-binding</keyword>
<evidence type="ECO:0000259" key="8">
    <source>
        <dbReference type="PROSITE" id="PS51471"/>
    </source>
</evidence>
<evidence type="ECO:0000256" key="6">
    <source>
        <dbReference type="SAM" id="MobiDB-lite"/>
    </source>
</evidence>
<dbReference type="GO" id="GO:0005783">
    <property type="term" value="C:endoplasmic reticulum"/>
    <property type="evidence" value="ECO:0007669"/>
    <property type="project" value="TreeGrafter"/>
</dbReference>
<keyword evidence="4" id="KW-0560">Oxidoreductase</keyword>
<dbReference type="EMBL" id="VFQX01000072">
    <property type="protein sequence ID" value="KAF0972133.1"/>
    <property type="molecule type" value="Genomic_DNA"/>
</dbReference>
<dbReference type="InterPro" id="IPR045054">
    <property type="entry name" value="P4HA-like"/>
</dbReference>
<evidence type="ECO:0000313" key="10">
    <source>
        <dbReference type="Proteomes" id="UP000444721"/>
    </source>
</evidence>
<feature type="compositionally biased region" description="Basic and acidic residues" evidence="6">
    <location>
        <begin position="209"/>
        <end position="228"/>
    </location>
</feature>
<keyword evidence="10" id="KW-1185">Reference proteome</keyword>
<organism evidence="9 10">
    <name type="scientific">Naegleria fowleri</name>
    <name type="common">Brain eating amoeba</name>
    <dbReference type="NCBI Taxonomy" id="5763"/>
    <lineage>
        <taxon>Eukaryota</taxon>
        <taxon>Discoba</taxon>
        <taxon>Heterolobosea</taxon>
        <taxon>Tetramitia</taxon>
        <taxon>Eutetramitia</taxon>
        <taxon>Vahlkampfiidae</taxon>
        <taxon>Naegleria</taxon>
    </lineage>
</organism>
<dbReference type="GO" id="GO:0005506">
    <property type="term" value="F:iron ion binding"/>
    <property type="evidence" value="ECO:0007669"/>
    <property type="project" value="InterPro"/>
</dbReference>
<comment type="cofactor">
    <cofactor evidence="1">
        <name>L-ascorbate</name>
        <dbReference type="ChEBI" id="CHEBI:38290"/>
    </cofactor>
</comment>
<dbReference type="GeneID" id="68117044"/>
<comment type="caution">
    <text evidence="9">The sequence shown here is derived from an EMBL/GenBank/DDBJ whole genome shotgun (WGS) entry which is preliminary data.</text>
</comment>
<dbReference type="InterPro" id="IPR001810">
    <property type="entry name" value="F-box_dom"/>
</dbReference>
<feature type="domain" description="Fe2OG dioxygenase" evidence="8">
    <location>
        <begin position="141"/>
        <end position="306"/>
    </location>
</feature>
<dbReference type="InterPro" id="IPR044862">
    <property type="entry name" value="Pro_4_hyd_alph_FE2OG_OXY"/>
</dbReference>
<dbReference type="Gene3D" id="2.60.120.620">
    <property type="entry name" value="q2cbj1_9rhob like domain"/>
    <property type="match status" value="1"/>
</dbReference>
<dbReference type="Pfam" id="PF12937">
    <property type="entry name" value="F-box-like"/>
    <property type="match status" value="1"/>
</dbReference>
<evidence type="ECO:0000256" key="2">
    <source>
        <dbReference type="ARBA" id="ARBA00022723"/>
    </source>
</evidence>
<dbReference type="VEuPathDB" id="AmoebaDB:NfTy_088410"/>
<dbReference type="GO" id="GO:0031418">
    <property type="term" value="F:L-ascorbic acid binding"/>
    <property type="evidence" value="ECO:0007669"/>
    <property type="project" value="InterPro"/>
</dbReference>
<dbReference type="Gene3D" id="1.20.1280.50">
    <property type="match status" value="1"/>
</dbReference>
<feature type="domain" description="F-box" evidence="7">
    <location>
        <begin position="388"/>
        <end position="435"/>
    </location>
</feature>
<feature type="region of interest" description="Disordered" evidence="6">
    <location>
        <begin position="195"/>
        <end position="245"/>
    </location>
</feature>
<evidence type="ECO:0000256" key="1">
    <source>
        <dbReference type="ARBA" id="ARBA00001961"/>
    </source>
</evidence>
<name>A0A6A5AVW6_NAEFO</name>
<proteinExistence type="predicted"/>
<dbReference type="VEuPathDB" id="AmoebaDB:NF0124500"/>
<evidence type="ECO:0000256" key="4">
    <source>
        <dbReference type="ARBA" id="ARBA00023002"/>
    </source>
</evidence>
<dbReference type="Pfam" id="PF13640">
    <property type="entry name" value="2OG-FeII_Oxy_3"/>
    <property type="match status" value="1"/>
</dbReference>
<dbReference type="SUPFAM" id="SSF81383">
    <property type="entry name" value="F-box domain"/>
    <property type="match status" value="1"/>
</dbReference>
<dbReference type="Gene3D" id="3.30.420.40">
    <property type="match status" value="1"/>
</dbReference>
<dbReference type="InterPro" id="IPR006620">
    <property type="entry name" value="Pro_4_hyd_alph"/>
</dbReference>
<dbReference type="InterPro" id="IPR036047">
    <property type="entry name" value="F-box-like_dom_sf"/>
</dbReference>
<protein>
    <recommendedName>
        <fullName evidence="11">Prolyl 4-hydroxylase alpha subunit domain-containing protein</fullName>
    </recommendedName>
</protein>
<evidence type="ECO:0000259" key="7">
    <source>
        <dbReference type="PROSITE" id="PS50181"/>
    </source>
</evidence>
<dbReference type="InterPro" id="IPR005123">
    <property type="entry name" value="Oxoglu/Fe-dep_dioxygenase_dom"/>
</dbReference>
<dbReference type="OrthoDB" id="69177at2759"/>
<evidence type="ECO:0000256" key="5">
    <source>
        <dbReference type="ARBA" id="ARBA00023004"/>
    </source>
</evidence>
<dbReference type="PROSITE" id="PS50181">
    <property type="entry name" value="FBOX"/>
    <property type="match status" value="1"/>
</dbReference>
<evidence type="ECO:0008006" key="11">
    <source>
        <dbReference type="Google" id="ProtNLM"/>
    </source>
</evidence>
<sequence>MSSTPSSNSFASHALTILEPGLTIRSNQKITWNLDDYSVRDSFQNKPSPIQCSDRLIVIPDFLSSEECSSVLDQCAKKQQFESIATEYPQSYRNSERMVFKDKSVAHHLWKLVQENLDCEELSRKVHPFGLDSNGRWMSCGVNECLRFSKYEEGNYFRPHIDGQFVRHDHERSIYTLLIYLNDDFEGGETRFMKPCNPDEEEEQPLVEQKAKDSVVKQKNRRDRETEKKRVKMGIPSSSSETSNHIQQVVSINPEKKKHFHLLYTLKPTLGMCALFNHDLYHEGMIVTKGTKLILRTEIMFKRVDSLTVPRDECFERSEFYKRIASLFTASDDYEKKGQVREATELYITAQDLLMESGRSMDHVLNKSYFHYKTCSSYKEPNVLDFIENELTELPEEILLHIFTFLADKIICTKILTLNKYFNVLGRHPQLWQQIYRTNWGEDKTFGYLKQREELEVDWYFSTITRRYFEKDFVTVCIDMRKAKTMYGLFNSDHEKTVESMVSQRKGGHCMLGKHSSWKAHPCLQSSGSLKKLRTLTFFISHIYKNLNLCLGRHPLLFSLPPQWMNNEETSLEVLNMMMEIRIPAACMAPRHLLVALAYQLPTCMVIELDDCGVSISAVIDNYLSKTDSKFIHVTVDDIEMTCPQKLVHKFFYSEDSFIPSLIREFTSGKDLLTKKQLLENIILTGNWNQEHINLICNSLKQTSLSQTCNFVIGNIFDAFYGGKIYCSLPDFRSKCTFWPGKEL</sequence>
<accession>A0A6A5AVW6</accession>
<dbReference type="GO" id="GO:0004656">
    <property type="term" value="F:procollagen-proline 4-dioxygenase activity"/>
    <property type="evidence" value="ECO:0007669"/>
    <property type="project" value="TreeGrafter"/>
</dbReference>
<dbReference type="PROSITE" id="PS51471">
    <property type="entry name" value="FE2OG_OXY"/>
    <property type="match status" value="1"/>
</dbReference>
<gene>
    <name evidence="9" type="ORF">FDP41_009829</name>
</gene>
<dbReference type="PANTHER" id="PTHR10869">
    <property type="entry name" value="PROLYL 4-HYDROXYLASE ALPHA SUBUNIT"/>
    <property type="match status" value="1"/>
</dbReference>
<dbReference type="PANTHER" id="PTHR10869:SF236">
    <property type="entry name" value="PROLYL 4-HYDROXYLASE ALPHA SUBUNIT DOMAIN-CONTAINING PROTEIN"/>
    <property type="match status" value="1"/>
</dbReference>
<reference evidence="9 10" key="1">
    <citation type="journal article" date="2019" name="Sci. Rep.">
        <title>Nanopore sequencing improves the draft genome of the human pathogenic amoeba Naegleria fowleri.</title>
        <authorList>
            <person name="Liechti N."/>
            <person name="Schurch N."/>
            <person name="Bruggmann R."/>
            <person name="Wittwer M."/>
        </authorList>
    </citation>
    <scope>NUCLEOTIDE SEQUENCE [LARGE SCALE GENOMIC DNA]</scope>
    <source>
        <strain evidence="9 10">ATCC 30894</strain>
    </source>
</reference>
<evidence type="ECO:0000256" key="3">
    <source>
        <dbReference type="ARBA" id="ARBA00022964"/>
    </source>
</evidence>
<dbReference type="AlphaFoldDB" id="A0A6A5AVW6"/>
<keyword evidence="5" id="KW-0408">Iron</keyword>
<dbReference type="VEuPathDB" id="AmoebaDB:FDP41_009829"/>
<evidence type="ECO:0000313" key="9">
    <source>
        <dbReference type="EMBL" id="KAF0972133.1"/>
    </source>
</evidence>